<dbReference type="InterPro" id="IPR044878">
    <property type="entry name" value="UbiA_sf"/>
</dbReference>
<keyword evidence="4 6" id="KW-1133">Transmembrane helix</keyword>
<dbReference type="InterPro" id="IPR039653">
    <property type="entry name" value="Prenyltransferase"/>
</dbReference>
<feature type="transmembrane region" description="Helical" evidence="6">
    <location>
        <begin position="382"/>
        <end position="405"/>
    </location>
</feature>
<evidence type="ECO:0000256" key="5">
    <source>
        <dbReference type="ARBA" id="ARBA00023136"/>
    </source>
</evidence>
<accession>B4D8P1</accession>
<name>B4D8P1_9BACT</name>
<evidence type="ECO:0000256" key="4">
    <source>
        <dbReference type="ARBA" id="ARBA00022989"/>
    </source>
</evidence>
<feature type="transmembrane region" description="Helical" evidence="6">
    <location>
        <begin position="342"/>
        <end position="361"/>
    </location>
</feature>
<evidence type="ECO:0000313" key="7">
    <source>
        <dbReference type="EMBL" id="EDY17263.1"/>
    </source>
</evidence>
<dbReference type="CDD" id="cd13963">
    <property type="entry name" value="PT_UbiA_2"/>
    <property type="match status" value="1"/>
</dbReference>
<dbReference type="InParanoid" id="B4D8P1"/>
<feature type="transmembrane region" description="Helical" evidence="6">
    <location>
        <begin position="219"/>
        <end position="243"/>
    </location>
</feature>
<dbReference type="PANTHER" id="PTHR11048:SF5">
    <property type="entry name" value="DECAPRENYL-PHOSPHATE PHOSPHORIBOSYLTRANSFERASE"/>
    <property type="match status" value="1"/>
</dbReference>
<dbReference type="Proteomes" id="UP000005824">
    <property type="component" value="Unassembled WGS sequence"/>
</dbReference>
<dbReference type="Pfam" id="PF01040">
    <property type="entry name" value="UbiA"/>
    <property type="match status" value="1"/>
</dbReference>
<keyword evidence="2" id="KW-1003">Cell membrane</keyword>
<protein>
    <submittedName>
        <fullName evidence="7">UbiA prenyltransferase</fullName>
    </submittedName>
</protein>
<evidence type="ECO:0000256" key="2">
    <source>
        <dbReference type="ARBA" id="ARBA00022475"/>
    </source>
</evidence>
<dbReference type="RefSeq" id="WP_006982602.1">
    <property type="nucleotide sequence ID" value="NZ_ABVL01000022.1"/>
</dbReference>
<dbReference type="Gene3D" id="1.10.357.140">
    <property type="entry name" value="UbiA prenyltransferase"/>
    <property type="match status" value="1"/>
</dbReference>
<reference evidence="7 8" key="1">
    <citation type="journal article" date="2011" name="J. Bacteriol.">
        <title>Genome sequence of Chthoniobacter flavus Ellin428, an aerobic heterotrophic soil bacterium.</title>
        <authorList>
            <person name="Kant R."/>
            <person name="van Passel M.W."/>
            <person name="Palva A."/>
            <person name="Lucas S."/>
            <person name="Lapidus A."/>
            <person name="Glavina Del Rio T."/>
            <person name="Dalin E."/>
            <person name="Tice H."/>
            <person name="Bruce D."/>
            <person name="Goodwin L."/>
            <person name="Pitluck S."/>
            <person name="Larimer F.W."/>
            <person name="Land M.L."/>
            <person name="Hauser L."/>
            <person name="Sangwan P."/>
            <person name="de Vos W.M."/>
            <person name="Janssen P.H."/>
            <person name="Smidt H."/>
        </authorList>
    </citation>
    <scope>NUCLEOTIDE SEQUENCE [LARGE SCALE GENOMIC DNA]</scope>
    <source>
        <strain evidence="7 8">Ellin428</strain>
    </source>
</reference>
<feature type="transmembrane region" description="Helical" evidence="6">
    <location>
        <begin position="456"/>
        <end position="472"/>
    </location>
</feature>
<comment type="caution">
    <text evidence="7">The sequence shown here is derived from an EMBL/GenBank/DDBJ whole genome shotgun (WGS) entry which is preliminary data.</text>
</comment>
<dbReference type="NCBIfam" id="NF006088">
    <property type="entry name" value="PRK08238.1"/>
    <property type="match status" value="1"/>
</dbReference>
<feature type="transmembrane region" description="Helical" evidence="6">
    <location>
        <begin position="264"/>
        <end position="285"/>
    </location>
</feature>
<evidence type="ECO:0000313" key="8">
    <source>
        <dbReference type="Proteomes" id="UP000005824"/>
    </source>
</evidence>
<proteinExistence type="predicted"/>
<keyword evidence="7" id="KW-0808">Transferase</keyword>
<dbReference type="InterPro" id="IPR000537">
    <property type="entry name" value="UbiA_prenyltransferase"/>
</dbReference>
<evidence type="ECO:0000256" key="1">
    <source>
        <dbReference type="ARBA" id="ARBA00004141"/>
    </source>
</evidence>
<dbReference type="eggNOG" id="COG0382">
    <property type="taxonomic scope" value="Bacteria"/>
</dbReference>
<dbReference type="SUPFAM" id="SSF56784">
    <property type="entry name" value="HAD-like"/>
    <property type="match status" value="1"/>
</dbReference>
<comment type="subcellular location">
    <subcellularLocation>
        <location evidence="1">Membrane</location>
        <topology evidence="1">Multi-pass membrane protein</topology>
    </subcellularLocation>
</comment>
<organism evidence="7 8">
    <name type="scientific">Chthoniobacter flavus Ellin428</name>
    <dbReference type="NCBI Taxonomy" id="497964"/>
    <lineage>
        <taxon>Bacteria</taxon>
        <taxon>Pseudomonadati</taxon>
        <taxon>Verrucomicrobiota</taxon>
        <taxon>Spartobacteria</taxon>
        <taxon>Chthoniobacterales</taxon>
        <taxon>Chthoniobacteraceae</taxon>
        <taxon>Chthoniobacter</taxon>
    </lineage>
</organism>
<feature type="transmembrane region" description="Helical" evidence="6">
    <location>
        <begin position="417"/>
        <end position="435"/>
    </location>
</feature>
<dbReference type="GO" id="GO:0005886">
    <property type="term" value="C:plasma membrane"/>
    <property type="evidence" value="ECO:0007669"/>
    <property type="project" value="TreeGrafter"/>
</dbReference>
<dbReference type="GO" id="GO:0016765">
    <property type="term" value="F:transferase activity, transferring alkyl or aryl (other than methyl) groups"/>
    <property type="evidence" value="ECO:0007669"/>
    <property type="project" value="InterPro"/>
</dbReference>
<dbReference type="Gene3D" id="3.40.50.1000">
    <property type="entry name" value="HAD superfamily/HAD-like"/>
    <property type="match status" value="1"/>
</dbReference>
<gene>
    <name evidence="7" type="ORF">CfE428DRAFT_5281</name>
</gene>
<evidence type="ECO:0000256" key="3">
    <source>
        <dbReference type="ARBA" id="ARBA00022692"/>
    </source>
</evidence>
<dbReference type="InterPro" id="IPR023214">
    <property type="entry name" value="HAD_sf"/>
</dbReference>
<feature type="transmembrane region" description="Helical" evidence="6">
    <location>
        <begin position="291"/>
        <end position="307"/>
    </location>
</feature>
<dbReference type="GO" id="GO:0009247">
    <property type="term" value="P:glycolipid biosynthetic process"/>
    <property type="evidence" value="ECO:0007669"/>
    <property type="project" value="TreeGrafter"/>
</dbReference>
<feature type="transmembrane region" description="Helical" evidence="6">
    <location>
        <begin position="314"/>
        <end position="336"/>
    </location>
</feature>
<sequence length="473" mass="52911">MSTPIPLCVDLDGTLLRTDTMSESLLKLLKENPLRLLQMPLWLVQGRASIKQKIASRTRLDVASLPINEEVLAYIEKERQAGRKLLLVSGTDIKVARAMAEHIPVFEEVYASDGTRNLSGHGKADMLRERFGKGGFDYAGNARVDLPVWAQARRALVVNEGGKLARKAETLCEVEKVFDSPQVGLRTWTEALRVHQWAKNLLLFVPLLGAHRWHNYAELGASALAFFAFCMCASSVYLLNDLFDLESDRYHPTKRRRPLASGRLPLSSGMIAAALLLIFSILIALLLPVEFGITFAGYYLLTSLYSVRLKQIEILDVLTLAALYSVRVVAGGYAARIMVSDWLLAFSLFIFLSLAFVKRFTELQLLKSGEIMRGRGYRVADRELVSTMGVASGYFAVLVLALYITQPLVTQLYRHPAALWFACPVLLYWISRIWLLAHHGQLHDDPIVFALKDKQSWLVCLILLAVGAIALPR</sequence>
<keyword evidence="3 6" id="KW-0812">Transmembrane</keyword>
<dbReference type="EMBL" id="ABVL01000022">
    <property type="protein sequence ID" value="EDY17263.1"/>
    <property type="molecule type" value="Genomic_DNA"/>
</dbReference>
<dbReference type="PANTHER" id="PTHR11048">
    <property type="entry name" value="PRENYLTRANSFERASES"/>
    <property type="match status" value="1"/>
</dbReference>
<dbReference type="AlphaFoldDB" id="B4D8P1"/>
<keyword evidence="5 6" id="KW-0472">Membrane</keyword>
<dbReference type="InterPro" id="IPR036412">
    <property type="entry name" value="HAD-like_sf"/>
</dbReference>
<dbReference type="STRING" id="497964.CfE428DRAFT_5281"/>
<keyword evidence="8" id="KW-1185">Reference proteome</keyword>
<evidence type="ECO:0000256" key="6">
    <source>
        <dbReference type="SAM" id="Phobius"/>
    </source>
</evidence>